<feature type="coiled-coil region" evidence="1">
    <location>
        <begin position="104"/>
        <end position="152"/>
    </location>
</feature>
<organism evidence="3 4">
    <name type="scientific">Phaseolus coccineus</name>
    <name type="common">Scarlet runner bean</name>
    <name type="synonym">Phaseolus multiflorus</name>
    <dbReference type="NCBI Taxonomy" id="3886"/>
    <lineage>
        <taxon>Eukaryota</taxon>
        <taxon>Viridiplantae</taxon>
        <taxon>Streptophyta</taxon>
        <taxon>Embryophyta</taxon>
        <taxon>Tracheophyta</taxon>
        <taxon>Spermatophyta</taxon>
        <taxon>Magnoliopsida</taxon>
        <taxon>eudicotyledons</taxon>
        <taxon>Gunneridae</taxon>
        <taxon>Pentapetalae</taxon>
        <taxon>rosids</taxon>
        <taxon>fabids</taxon>
        <taxon>Fabales</taxon>
        <taxon>Fabaceae</taxon>
        <taxon>Papilionoideae</taxon>
        <taxon>50 kb inversion clade</taxon>
        <taxon>NPAAA clade</taxon>
        <taxon>indigoferoid/millettioid clade</taxon>
        <taxon>Phaseoleae</taxon>
        <taxon>Phaseolus</taxon>
    </lineage>
</organism>
<sequence>MVATTGPSNLKKRKQREGGNIARTHRSPGTMPIPPPSWHNAVIDIDSSPTDDFNRPIEPQATEGRMGVSMSPLSLLGGDLHLGRRVLIGLSPSKQELISVAAEREIAEGRVATLECQLAKREAEVTRLAQEAQDAKDARVVMQADYSRLEKEKGEVEAGLDRNYAETLELLNQSFAQVVHQAHVC</sequence>
<comment type="caution">
    <text evidence="3">The sequence shown here is derived from an EMBL/GenBank/DDBJ whole genome shotgun (WGS) entry which is preliminary data.</text>
</comment>
<keyword evidence="4" id="KW-1185">Reference proteome</keyword>
<gene>
    <name evidence="3" type="ORF">VNO80_01480</name>
</gene>
<evidence type="ECO:0000313" key="4">
    <source>
        <dbReference type="Proteomes" id="UP001374584"/>
    </source>
</evidence>
<feature type="region of interest" description="Disordered" evidence="2">
    <location>
        <begin position="1"/>
        <end position="36"/>
    </location>
</feature>
<evidence type="ECO:0000313" key="3">
    <source>
        <dbReference type="EMBL" id="KAK7382572.1"/>
    </source>
</evidence>
<evidence type="ECO:0000256" key="2">
    <source>
        <dbReference type="SAM" id="MobiDB-lite"/>
    </source>
</evidence>
<reference evidence="3 4" key="1">
    <citation type="submission" date="2024-01" db="EMBL/GenBank/DDBJ databases">
        <title>The genomes of 5 underutilized Papilionoideae crops provide insights into root nodulation and disease resistanc.</title>
        <authorList>
            <person name="Jiang F."/>
        </authorList>
    </citation>
    <scope>NUCLEOTIDE SEQUENCE [LARGE SCALE GENOMIC DNA]</scope>
    <source>
        <strain evidence="3">JINMINGXINNONG_FW02</strain>
        <tissue evidence="3">Leaves</tissue>
    </source>
</reference>
<dbReference type="AlphaFoldDB" id="A0AAN9WWT1"/>
<proteinExistence type="predicted"/>
<dbReference type="Proteomes" id="UP001374584">
    <property type="component" value="Unassembled WGS sequence"/>
</dbReference>
<protein>
    <submittedName>
        <fullName evidence="3">Uncharacterized protein</fullName>
    </submittedName>
</protein>
<name>A0AAN9WWT1_PHACN</name>
<keyword evidence="1" id="KW-0175">Coiled coil</keyword>
<dbReference type="EMBL" id="JAYMYR010000001">
    <property type="protein sequence ID" value="KAK7382572.1"/>
    <property type="molecule type" value="Genomic_DNA"/>
</dbReference>
<accession>A0AAN9WWT1</accession>
<evidence type="ECO:0000256" key="1">
    <source>
        <dbReference type="SAM" id="Coils"/>
    </source>
</evidence>